<comment type="caution">
    <text evidence="4">The sequence shown here is derived from an EMBL/GenBank/DDBJ whole genome shotgun (WGS) entry which is preliminary data.</text>
</comment>
<evidence type="ECO:0000313" key="5">
    <source>
        <dbReference type="Proteomes" id="UP001250214"/>
    </source>
</evidence>
<accession>A0ABU2H5V6</accession>
<evidence type="ECO:0000256" key="1">
    <source>
        <dbReference type="ARBA" id="ARBA00022741"/>
    </source>
</evidence>
<reference evidence="5" key="1">
    <citation type="submission" date="2023-07" db="EMBL/GenBank/DDBJ databases">
        <title>Novel species in the genus Lipingzhangella isolated from Sambhar Salt Lake.</title>
        <authorList>
            <person name="Jiya N."/>
            <person name="Kajale S."/>
            <person name="Sharma A."/>
        </authorList>
    </citation>
    <scope>NUCLEOTIDE SEQUENCE [LARGE SCALE GENOMIC DNA]</scope>
    <source>
        <strain evidence="5">LS1_29</strain>
    </source>
</reference>
<dbReference type="Gene3D" id="3.40.50.300">
    <property type="entry name" value="P-loop containing nucleotide triphosphate hydrolases"/>
    <property type="match status" value="1"/>
</dbReference>
<keyword evidence="2 4" id="KW-0067">ATP-binding</keyword>
<dbReference type="InterPro" id="IPR027417">
    <property type="entry name" value="P-loop_NTPase"/>
</dbReference>
<dbReference type="EMBL" id="JAVLVT010000004">
    <property type="protein sequence ID" value="MDS1270663.1"/>
    <property type="molecule type" value="Genomic_DNA"/>
</dbReference>
<evidence type="ECO:0000259" key="3">
    <source>
        <dbReference type="PROSITE" id="PS50893"/>
    </source>
</evidence>
<sequence length="261" mass="27640">MIPGLPDPAAVDIQGLTWHPGGAQVLSDVDLRVEPGQVVGLLGPNGSGKSSLLRCVYRRHRPHAGRVLVDGADVWASRAPDVARAVAVVTQDAPADMEHTAVQLVAMGRIPHLGPLGRLSATDEDIIAAAVHACGIEALLDRPASTLSGGERQRVQLARALVQQPRVLVLDEPTNHLDLRHQVELVHIGLRCGATVIVALHDLQFAAAACDHLVVLHRGEVALHGTPHEVVTADTLNRVYEVKADVAPGPDGLPKVSLRVD</sequence>
<dbReference type="InterPro" id="IPR003593">
    <property type="entry name" value="AAA+_ATPase"/>
</dbReference>
<dbReference type="CDD" id="cd03214">
    <property type="entry name" value="ABC_Iron-Siderophores_B12_Hemin"/>
    <property type="match status" value="1"/>
</dbReference>
<evidence type="ECO:0000313" key="4">
    <source>
        <dbReference type="EMBL" id="MDS1270663.1"/>
    </source>
</evidence>
<dbReference type="GO" id="GO:0005524">
    <property type="term" value="F:ATP binding"/>
    <property type="evidence" value="ECO:0007669"/>
    <property type="project" value="UniProtKB-KW"/>
</dbReference>
<gene>
    <name evidence="4" type="ORF">RIF23_10165</name>
</gene>
<evidence type="ECO:0000256" key="2">
    <source>
        <dbReference type="ARBA" id="ARBA00022840"/>
    </source>
</evidence>
<dbReference type="Pfam" id="PF00005">
    <property type="entry name" value="ABC_tran"/>
    <property type="match status" value="1"/>
</dbReference>
<dbReference type="InterPro" id="IPR017871">
    <property type="entry name" value="ABC_transporter-like_CS"/>
</dbReference>
<dbReference type="SMART" id="SM00382">
    <property type="entry name" value="AAA"/>
    <property type="match status" value="1"/>
</dbReference>
<name>A0ABU2H5V6_9ACTN</name>
<dbReference type="Proteomes" id="UP001250214">
    <property type="component" value="Unassembled WGS sequence"/>
</dbReference>
<proteinExistence type="predicted"/>
<feature type="domain" description="ABC transporter" evidence="3">
    <location>
        <begin position="11"/>
        <end position="243"/>
    </location>
</feature>
<dbReference type="PANTHER" id="PTHR42794">
    <property type="entry name" value="HEMIN IMPORT ATP-BINDING PROTEIN HMUV"/>
    <property type="match status" value="1"/>
</dbReference>
<dbReference type="RefSeq" id="WP_310912215.1">
    <property type="nucleotide sequence ID" value="NZ_JAVLVT010000004.1"/>
</dbReference>
<keyword evidence="1" id="KW-0547">Nucleotide-binding</keyword>
<dbReference type="InterPro" id="IPR003439">
    <property type="entry name" value="ABC_transporter-like_ATP-bd"/>
</dbReference>
<dbReference type="PROSITE" id="PS00211">
    <property type="entry name" value="ABC_TRANSPORTER_1"/>
    <property type="match status" value="1"/>
</dbReference>
<dbReference type="SUPFAM" id="SSF52540">
    <property type="entry name" value="P-loop containing nucleoside triphosphate hydrolases"/>
    <property type="match status" value="1"/>
</dbReference>
<keyword evidence="5" id="KW-1185">Reference proteome</keyword>
<dbReference type="PROSITE" id="PS50893">
    <property type="entry name" value="ABC_TRANSPORTER_2"/>
    <property type="match status" value="1"/>
</dbReference>
<organism evidence="4 5">
    <name type="scientific">Lipingzhangella rawalii</name>
    <dbReference type="NCBI Taxonomy" id="2055835"/>
    <lineage>
        <taxon>Bacteria</taxon>
        <taxon>Bacillati</taxon>
        <taxon>Actinomycetota</taxon>
        <taxon>Actinomycetes</taxon>
        <taxon>Streptosporangiales</taxon>
        <taxon>Nocardiopsidaceae</taxon>
        <taxon>Lipingzhangella</taxon>
    </lineage>
</organism>
<protein>
    <submittedName>
        <fullName evidence="4">ABC transporter ATP-binding protein</fullName>
    </submittedName>
</protein>
<dbReference type="PANTHER" id="PTHR42794:SF2">
    <property type="entry name" value="ABC TRANSPORTER ATP-BINDING PROTEIN"/>
    <property type="match status" value="1"/>
</dbReference>